<organism evidence="1 2">
    <name type="scientific">Shewanella nanhaiensis</name>
    <dbReference type="NCBI Taxonomy" id="2864872"/>
    <lineage>
        <taxon>Bacteria</taxon>
        <taxon>Pseudomonadati</taxon>
        <taxon>Pseudomonadota</taxon>
        <taxon>Gammaproteobacteria</taxon>
        <taxon>Alteromonadales</taxon>
        <taxon>Shewanellaceae</taxon>
        <taxon>Shewanella</taxon>
    </lineage>
</organism>
<keyword evidence="2" id="KW-1185">Reference proteome</keyword>
<sequence>MQKNVWNIFCHGRFTVSNNFPVKQPVRRPILSLEEYHFAIPHPETETRSCIYTS</sequence>
<proteinExistence type="predicted"/>
<reference evidence="1 2" key="1">
    <citation type="submission" date="2021-07" db="EMBL/GenBank/DDBJ databases">
        <title>Shewanella sp. nov, isolated from SCS.</title>
        <authorList>
            <person name="Cao W.R."/>
        </authorList>
    </citation>
    <scope>NUCLEOTIDE SEQUENCE [LARGE SCALE GENOMIC DNA]</scope>
    <source>
        <strain evidence="1 2">NR704-98</strain>
    </source>
</reference>
<evidence type="ECO:0000313" key="1">
    <source>
        <dbReference type="EMBL" id="MBW8186019.1"/>
    </source>
</evidence>
<dbReference type="Proteomes" id="UP001195963">
    <property type="component" value="Unassembled WGS sequence"/>
</dbReference>
<accession>A0ABS7E8X8</accession>
<dbReference type="RefSeq" id="WP_220111360.1">
    <property type="nucleotide sequence ID" value="NZ_JAHZST010000019.1"/>
</dbReference>
<evidence type="ECO:0000313" key="2">
    <source>
        <dbReference type="Proteomes" id="UP001195963"/>
    </source>
</evidence>
<protein>
    <submittedName>
        <fullName evidence="1">Uncharacterized protein</fullName>
    </submittedName>
</protein>
<gene>
    <name evidence="1" type="ORF">K0625_20500</name>
</gene>
<comment type="caution">
    <text evidence="1">The sequence shown here is derived from an EMBL/GenBank/DDBJ whole genome shotgun (WGS) entry which is preliminary data.</text>
</comment>
<dbReference type="EMBL" id="JAHZST010000019">
    <property type="protein sequence ID" value="MBW8186019.1"/>
    <property type="molecule type" value="Genomic_DNA"/>
</dbReference>
<name>A0ABS7E8X8_9GAMM</name>